<reference evidence="1 2" key="1">
    <citation type="submission" date="2011-08" db="EMBL/GenBank/DDBJ databases">
        <title>The Genome Sequence of Selenomonas infelix ATCC 43532.</title>
        <authorList>
            <consortium name="The Broad Institute Genome Sequencing Platform"/>
            <person name="Earl A."/>
            <person name="Ward D."/>
            <person name="Feldgarden M."/>
            <person name="Gevers D."/>
            <person name="Izard J."/>
            <person name="Blanton J.M."/>
            <person name="Baranova O.V."/>
            <person name="Dewhirst F.E."/>
            <person name="Young S.K."/>
            <person name="Zeng Q."/>
            <person name="Gargeya S."/>
            <person name="Fitzgerald M."/>
            <person name="Haas B."/>
            <person name="Abouelleil A."/>
            <person name="Alvarado L."/>
            <person name="Arachchi H.M."/>
            <person name="Berlin A."/>
            <person name="Brown A."/>
            <person name="Chapman S.B."/>
            <person name="Chen Z."/>
            <person name="Dunbar C."/>
            <person name="Freedman E."/>
            <person name="Gearin G."/>
            <person name="Gellesch M."/>
            <person name="Goldberg J."/>
            <person name="Griggs A."/>
            <person name="Gujja S."/>
            <person name="Heiman D."/>
            <person name="Howarth C."/>
            <person name="Larson L."/>
            <person name="Lui A."/>
            <person name="MacDonald P.J.P."/>
            <person name="Montmayeur A."/>
            <person name="Murphy C."/>
            <person name="Neiman D."/>
            <person name="Pearson M."/>
            <person name="Priest M."/>
            <person name="Roberts A."/>
            <person name="Saif S."/>
            <person name="Shea T."/>
            <person name="Shenoy N."/>
            <person name="Sisk P."/>
            <person name="Stolte C."/>
            <person name="Sykes S."/>
            <person name="Wortman J."/>
            <person name="Nusbaum C."/>
            <person name="Birren B."/>
        </authorList>
    </citation>
    <scope>NUCLEOTIDE SEQUENCE [LARGE SCALE GENOMIC DNA]</scope>
    <source>
        <strain evidence="1 2">ATCC 43532</strain>
    </source>
</reference>
<keyword evidence="2" id="KW-1185">Reference proteome</keyword>
<dbReference type="EMBL" id="ACZM01000003">
    <property type="protein sequence ID" value="EHG22378.1"/>
    <property type="molecule type" value="Genomic_DNA"/>
</dbReference>
<dbReference type="HOGENOM" id="CLU_2095180_0_0_9"/>
<accession>G5GMD3</accession>
<protein>
    <recommendedName>
        <fullName evidence="3">HTH cro/C1-type domain-containing protein</fullName>
    </recommendedName>
</protein>
<proteinExistence type="predicted"/>
<dbReference type="Proteomes" id="UP000004129">
    <property type="component" value="Unassembled WGS sequence"/>
</dbReference>
<dbReference type="PATRIC" id="fig|679201.3.peg.418"/>
<sequence length="116" mass="13590">MQYWVNAKKLNDFIKMRGLTIEQVEAECYVKKGHEHFTKLVTEGGPTREFFLLGYIERAIDVPMTEFVKSHIGEEGDDSNDVHVFEAQKSWPLDYDESHYIDQSMGLEKLKEYNLI</sequence>
<evidence type="ECO:0000313" key="2">
    <source>
        <dbReference type="Proteomes" id="UP000004129"/>
    </source>
</evidence>
<dbReference type="STRING" id="679201.HMPREF9334_00414"/>
<evidence type="ECO:0008006" key="3">
    <source>
        <dbReference type="Google" id="ProtNLM"/>
    </source>
</evidence>
<evidence type="ECO:0000313" key="1">
    <source>
        <dbReference type="EMBL" id="EHG22378.1"/>
    </source>
</evidence>
<dbReference type="AlphaFoldDB" id="G5GMD3"/>
<comment type="caution">
    <text evidence="1">The sequence shown here is derived from an EMBL/GenBank/DDBJ whole genome shotgun (WGS) entry which is preliminary data.</text>
</comment>
<gene>
    <name evidence="1" type="ORF">HMPREF9334_00414</name>
</gene>
<organism evidence="1 2">
    <name type="scientific">Selenomonas infelix ATCC 43532</name>
    <dbReference type="NCBI Taxonomy" id="679201"/>
    <lineage>
        <taxon>Bacteria</taxon>
        <taxon>Bacillati</taxon>
        <taxon>Bacillota</taxon>
        <taxon>Negativicutes</taxon>
        <taxon>Selenomonadales</taxon>
        <taxon>Selenomonadaceae</taxon>
        <taxon>Selenomonas</taxon>
    </lineage>
</organism>
<name>G5GMD3_9FIRM</name>
<dbReference type="OrthoDB" id="1666360at2"/>
<dbReference type="RefSeq" id="WP_006691864.1">
    <property type="nucleotide sequence ID" value="NZ_JH376797.1"/>
</dbReference>